<evidence type="ECO:0000256" key="13">
    <source>
        <dbReference type="ARBA" id="ARBA00034808"/>
    </source>
</evidence>
<evidence type="ECO:0000256" key="10">
    <source>
        <dbReference type="ARBA" id="ARBA00023204"/>
    </source>
</evidence>
<dbReference type="EMBL" id="JAPMKU010000002">
    <property type="protein sequence ID" value="MCX7467937.1"/>
    <property type="molecule type" value="Genomic_DNA"/>
</dbReference>
<dbReference type="GO" id="GO:0043138">
    <property type="term" value="F:3'-5' DNA helicase activity"/>
    <property type="evidence" value="ECO:0007669"/>
    <property type="project" value="UniProtKB-EC"/>
</dbReference>
<evidence type="ECO:0000313" key="20">
    <source>
        <dbReference type="Proteomes" id="UP001071478"/>
    </source>
</evidence>
<protein>
    <recommendedName>
        <fullName evidence="13">DNA 3'-5' helicase</fullName>
        <ecNumber evidence="13">5.6.2.4</ecNumber>
    </recommendedName>
</protein>
<evidence type="ECO:0000256" key="15">
    <source>
        <dbReference type="PROSITE-ProRule" id="PRU00560"/>
    </source>
</evidence>
<dbReference type="PANTHER" id="PTHR11070">
    <property type="entry name" value="UVRD / RECB / PCRA DNA HELICASE FAMILY MEMBER"/>
    <property type="match status" value="1"/>
</dbReference>
<evidence type="ECO:0000256" key="3">
    <source>
        <dbReference type="ARBA" id="ARBA00022741"/>
    </source>
</evidence>
<dbReference type="InterPro" id="IPR013986">
    <property type="entry name" value="DExx_box_DNA_helicase_dom_sf"/>
</dbReference>
<keyword evidence="7" id="KW-0269">Exonuclease</keyword>
<evidence type="ECO:0000256" key="16">
    <source>
        <dbReference type="SAM" id="MobiDB-lite"/>
    </source>
</evidence>
<evidence type="ECO:0000256" key="2">
    <source>
        <dbReference type="ARBA" id="ARBA00022722"/>
    </source>
</evidence>
<gene>
    <name evidence="19" type="ORF">OS129_03465</name>
</gene>
<feature type="domain" description="UvrD-like helicase ATP-binding" evidence="17">
    <location>
        <begin position="38"/>
        <end position="376"/>
    </location>
</feature>
<dbReference type="Gene3D" id="3.90.320.10">
    <property type="match status" value="1"/>
</dbReference>
<dbReference type="GO" id="GO:0004527">
    <property type="term" value="F:exonuclease activity"/>
    <property type="evidence" value="ECO:0007669"/>
    <property type="project" value="UniProtKB-KW"/>
</dbReference>
<evidence type="ECO:0000256" key="6">
    <source>
        <dbReference type="ARBA" id="ARBA00022806"/>
    </source>
</evidence>
<dbReference type="InterPro" id="IPR014017">
    <property type="entry name" value="DNA_helicase_UvrD-like_C"/>
</dbReference>
<dbReference type="GO" id="GO:0003677">
    <property type="term" value="F:DNA binding"/>
    <property type="evidence" value="ECO:0007669"/>
    <property type="project" value="UniProtKB-KW"/>
</dbReference>
<evidence type="ECO:0000256" key="14">
    <source>
        <dbReference type="ARBA" id="ARBA00048988"/>
    </source>
</evidence>
<evidence type="ECO:0000256" key="12">
    <source>
        <dbReference type="ARBA" id="ARBA00034617"/>
    </source>
</evidence>
<keyword evidence="6 15" id="KW-0347">Helicase</keyword>
<keyword evidence="3 15" id="KW-0547">Nucleotide-binding</keyword>
<organism evidence="19 20">
    <name type="scientific">Corynebacterium pygosceleis</name>
    <dbReference type="NCBI Taxonomy" id="2800406"/>
    <lineage>
        <taxon>Bacteria</taxon>
        <taxon>Bacillati</taxon>
        <taxon>Actinomycetota</taxon>
        <taxon>Actinomycetes</taxon>
        <taxon>Mycobacteriales</taxon>
        <taxon>Corynebacteriaceae</taxon>
        <taxon>Corynebacterium</taxon>
    </lineage>
</organism>
<keyword evidence="9" id="KW-0238">DNA-binding</keyword>
<dbReference type="Proteomes" id="UP001071478">
    <property type="component" value="Unassembled WGS sequence"/>
</dbReference>
<dbReference type="Gene3D" id="3.40.50.300">
    <property type="entry name" value="P-loop containing nucleotide triphosphate hydrolases"/>
    <property type="match status" value="2"/>
</dbReference>
<dbReference type="Pfam" id="PF13361">
    <property type="entry name" value="UvrD_C"/>
    <property type="match status" value="1"/>
</dbReference>
<dbReference type="PROSITE" id="PS51198">
    <property type="entry name" value="UVRD_HELICASE_ATP_BIND"/>
    <property type="match status" value="1"/>
</dbReference>
<dbReference type="GO" id="GO:0000725">
    <property type="term" value="P:recombinational repair"/>
    <property type="evidence" value="ECO:0007669"/>
    <property type="project" value="TreeGrafter"/>
</dbReference>
<dbReference type="InterPro" id="IPR014016">
    <property type="entry name" value="UvrD-like_ATP-bd"/>
</dbReference>
<feature type="binding site" evidence="15">
    <location>
        <begin position="59"/>
        <end position="66"/>
    </location>
    <ligand>
        <name>ATP</name>
        <dbReference type="ChEBI" id="CHEBI:30616"/>
    </ligand>
</feature>
<comment type="catalytic activity">
    <reaction evidence="12">
        <text>Couples ATP hydrolysis with the unwinding of duplex DNA by translocating in the 3'-5' direction.</text>
        <dbReference type="EC" id="5.6.2.4"/>
    </reaction>
</comment>
<evidence type="ECO:0000256" key="1">
    <source>
        <dbReference type="ARBA" id="ARBA00009922"/>
    </source>
</evidence>
<feature type="compositionally biased region" description="Polar residues" evidence="16">
    <location>
        <begin position="1"/>
        <end position="11"/>
    </location>
</feature>
<feature type="domain" description="UvrD-like helicase C-terminal" evidence="18">
    <location>
        <begin position="305"/>
        <end position="624"/>
    </location>
</feature>
<evidence type="ECO:0000256" key="5">
    <source>
        <dbReference type="ARBA" id="ARBA00022801"/>
    </source>
</evidence>
<dbReference type="GO" id="GO:0033202">
    <property type="term" value="C:DNA helicase complex"/>
    <property type="evidence" value="ECO:0007669"/>
    <property type="project" value="TreeGrafter"/>
</dbReference>
<dbReference type="PROSITE" id="PS51217">
    <property type="entry name" value="UVRD_HELICASE_CTER"/>
    <property type="match status" value="1"/>
</dbReference>
<dbReference type="PANTHER" id="PTHR11070:SF59">
    <property type="entry name" value="DNA 3'-5' HELICASE"/>
    <property type="match status" value="1"/>
</dbReference>
<dbReference type="EC" id="5.6.2.4" evidence="13"/>
<dbReference type="InterPro" id="IPR038726">
    <property type="entry name" value="PDDEXK_AddAB-type"/>
</dbReference>
<dbReference type="GO" id="GO:0005524">
    <property type="term" value="F:ATP binding"/>
    <property type="evidence" value="ECO:0007669"/>
    <property type="project" value="UniProtKB-UniRule"/>
</dbReference>
<comment type="caution">
    <text evidence="19">The sequence shown here is derived from an EMBL/GenBank/DDBJ whole genome shotgun (WGS) entry which is preliminary data.</text>
</comment>
<evidence type="ECO:0000313" key="19">
    <source>
        <dbReference type="EMBL" id="MCX7467937.1"/>
    </source>
</evidence>
<dbReference type="InterPro" id="IPR027417">
    <property type="entry name" value="P-loop_NTPase"/>
</dbReference>
<keyword evidence="10" id="KW-0234">DNA repair</keyword>
<dbReference type="Gene3D" id="1.10.10.160">
    <property type="match status" value="1"/>
</dbReference>
<keyword evidence="4" id="KW-0227">DNA damage</keyword>
<comment type="similarity">
    <text evidence="1">Belongs to the helicase family. UvrD subfamily.</text>
</comment>
<feature type="region of interest" description="Disordered" evidence="16">
    <location>
        <begin position="1"/>
        <end position="41"/>
    </location>
</feature>
<dbReference type="Pfam" id="PF12705">
    <property type="entry name" value="PDDEXK_1"/>
    <property type="match status" value="1"/>
</dbReference>
<keyword evidence="11" id="KW-0413">Isomerase</keyword>
<accession>A0A9Q4C7J9</accession>
<evidence type="ECO:0000259" key="17">
    <source>
        <dbReference type="PROSITE" id="PS51198"/>
    </source>
</evidence>
<dbReference type="GO" id="GO:0005829">
    <property type="term" value="C:cytosol"/>
    <property type="evidence" value="ECO:0007669"/>
    <property type="project" value="TreeGrafter"/>
</dbReference>
<feature type="region of interest" description="Disordered" evidence="16">
    <location>
        <begin position="475"/>
        <end position="500"/>
    </location>
</feature>
<keyword evidence="8 15" id="KW-0067">ATP-binding</keyword>
<keyword evidence="5 15" id="KW-0378">Hydrolase</keyword>
<proteinExistence type="inferred from homology"/>
<evidence type="ECO:0000256" key="4">
    <source>
        <dbReference type="ARBA" id="ARBA00022763"/>
    </source>
</evidence>
<evidence type="ECO:0000259" key="18">
    <source>
        <dbReference type="PROSITE" id="PS51217"/>
    </source>
</evidence>
<dbReference type="RefSeq" id="WP_248167876.1">
    <property type="nucleotide sequence ID" value="NZ_JALNJA010000002.1"/>
</dbReference>
<evidence type="ECO:0000256" key="8">
    <source>
        <dbReference type="ARBA" id="ARBA00022840"/>
    </source>
</evidence>
<feature type="region of interest" description="Disordered" evidence="16">
    <location>
        <begin position="726"/>
        <end position="747"/>
    </location>
</feature>
<evidence type="ECO:0000256" key="11">
    <source>
        <dbReference type="ARBA" id="ARBA00023235"/>
    </source>
</evidence>
<dbReference type="Gene3D" id="1.10.486.10">
    <property type="entry name" value="PCRA, domain 4"/>
    <property type="match status" value="1"/>
</dbReference>
<dbReference type="Pfam" id="PF00580">
    <property type="entry name" value="UvrD-helicase"/>
    <property type="match status" value="1"/>
</dbReference>
<feature type="compositionally biased region" description="Gly residues" evidence="16">
    <location>
        <begin position="726"/>
        <end position="735"/>
    </location>
</feature>
<reference evidence="19" key="1">
    <citation type="submission" date="2022-11" db="EMBL/GenBank/DDBJ databases">
        <title>Corynebacterium sp. isolated from Penguins.</title>
        <authorList>
            <person name="Sedlar K."/>
            <person name="Svec P."/>
        </authorList>
    </citation>
    <scope>NUCLEOTIDE SEQUENCE</scope>
    <source>
        <strain evidence="19">P7374</strain>
    </source>
</reference>
<dbReference type="SUPFAM" id="SSF52540">
    <property type="entry name" value="P-loop containing nucleoside triphosphate hydrolases"/>
    <property type="match status" value="1"/>
</dbReference>
<dbReference type="AlphaFoldDB" id="A0A9Q4C7J9"/>
<comment type="catalytic activity">
    <reaction evidence="14">
        <text>ATP + H2O = ADP + phosphate + H(+)</text>
        <dbReference type="Rhea" id="RHEA:13065"/>
        <dbReference type="ChEBI" id="CHEBI:15377"/>
        <dbReference type="ChEBI" id="CHEBI:15378"/>
        <dbReference type="ChEBI" id="CHEBI:30616"/>
        <dbReference type="ChEBI" id="CHEBI:43474"/>
        <dbReference type="ChEBI" id="CHEBI:456216"/>
        <dbReference type="EC" id="5.6.2.4"/>
    </reaction>
</comment>
<dbReference type="InterPro" id="IPR000212">
    <property type="entry name" value="DNA_helicase_UvrD/REP"/>
</dbReference>
<keyword evidence="2" id="KW-0540">Nuclease</keyword>
<name>A0A9Q4C7J9_9CORY</name>
<evidence type="ECO:0000256" key="9">
    <source>
        <dbReference type="ARBA" id="ARBA00023125"/>
    </source>
</evidence>
<sequence>MPETRPTSGVGTWNHLVPPPNPTVRLRRSTTRPDSPARTWGPEARRLIDGGEGVWRVTGAAGHGVSSLLLDTALERLRQGADPDGLLIITPSKEAAARLRGQLAGHLREIPGFAGSAPLVRSAPSFAFALLRAAAVRSGEQSPRLITGAEQDAVIRELLAGHAEDGLGSWPAELRPALTMVGFARQLRDFLLRAVERGLGPEDLVRLGQEHARPAWRAAGDFLREYERTMALGGVRRYNASELVTVAIESLALDTGLLDRQRESLHTLLIDDAQNLDPRTAELLGLFIPSTRLTVIAGDPGQSVFRFRGADPDFLTDHPCTDELILDVPHRTPAHRGAVICDSAATQSGTVADTLRRAHLMDGVPWTRMAVIVRSTGALGAVRRALLAAGVPVQLDPTDTVLAEQRIVSAILLAARALDGPLERTEVEELVLGPVGGADPVTLRRLLRGLRQAELRRGGQRRAVDVLADLVLPHGSTAGTPPRDVGADGGDDGGGTGATDFLTDRETEILDRVRSVLTAGVGAHRAGGSVELVLWELWNATGLADRLSAASLRGGTAGSQADRDLDAMMALFDAAGDFVERRPTAGTASFVRHITEQQLPTGARDRRGVEPDAVHLLTAHAAGGREWHTVVIAGVQEGTWPTTSETGTLFGQEDLVDLLDDGIDPDIHISRSVERLAEERRLFHLACTRATDTLLVTALDTPEGNEVLEPSRFLGELGVEVRRITGGPGDTGGEVPGDTGAADGVPGGPRLLSVPAMVGELRRTVCDPGQLGSRRRQAARQLARLAEAGVPGADPDQWWGLAGPSTDRPVRPHRDTVTLSPSQIEQIAECPLRAVLGRVDTDEEIPLHLVAGILAHGFAEAVGEGADRDEAARMVRDAYTRVLDLTGTPNWRTPTDLAAWDRLIARTTDWITVSRSVFTAVGVEVPVSVTVGTTEDGRDLVITGRMDRLERTSDGSLVVVDLKTGTQPPTQKSMGEHAQLAAYQLALSRGTVIPDTTAGDAPGRVRVTDAGSPGSAESVGGGVLVYPGTTSAKITTRDQAAKTPEELDELAATLPRLAASVTGPRLAARVNRSCDRCPLRRMCPAHEEGRMLTDVR</sequence>
<evidence type="ECO:0000256" key="7">
    <source>
        <dbReference type="ARBA" id="ARBA00022839"/>
    </source>
</evidence>
<dbReference type="InterPro" id="IPR011604">
    <property type="entry name" value="PDDEXK-like_dom_sf"/>
</dbReference>